<sequence length="454" mass="47808">MTPSTDDNTPKPPTPTPAPNPTLTKYYTELRALNISFSRAVNDAVEVDPLVDLSVITEKYRTFREGIQKERDSNEAKQTSKTTTSISSFTPSTTSSAFTAPALPSTTFTFGSSSNPNPASQTTASAPSTKSQSWSKFTPPSTDKALTPSFSFGTPSQTSSSSGFFVFGGSSTEGASGSKAATTATTTTAAAPDKPSSSPTTTQNLFKVQSTPITPGFSSFLTPSSSLTTTSSSQPSTSTISESSSSTGNLFGAANKGNMGNPLGFSFGNTPKFPAFPSTTSTTTVNTTIGTGTGTTTETTSNGLLDVPTKDEVSTEGDESASENAQTDHNNNKENQYDKDGAGEEEEETQFETKSKAYMNVTGADGKKAWSPVGTGQLKLKKQKEGTKRRLLMRNSSNGKVIINTLLVPGFKLTVEGKTISFIVPNAEGTADFWKLRLSTESDAKAWEAKISEK</sequence>
<keyword evidence="4" id="KW-1185">Reference proteome</keyword>
<feature type="compositionally biased region" description="Low complexity" evidence="1">
    <location>
        <begin position="79"/>
        <end position="109"/>
    </location>
</feature>
<feature type="region of interest" description="Disordered" evidence="1">
    <location>
        <begin position="67"/>
        <end position="153"/>
    </location>
</feature>
<protein>
    <recommendedName>
        <fullName evidence="2">RanBD1 domain-containing protein</fullName>
    </recommendedName>
</protein>
<feature type="compositionally biased region" description="Low complexity" evidence="1">
    <location>
        <begin position="173"/>
        <end position="202"/>
    </location>
</feature>
<proteinExistence type="predicted"/>
<feature type="compositionally biased region" description="Low complexity" evidence="1">
    <location>
        <begin position="278"/>
        <end position="301"/>
    </location>
</feature>
<dbReference type="Proteomes" id="UP001050691">
    <property type="component" value="Unassembled WGS sequence"/>
</dbReference>
<comment type="caution">
    <text evidence="3">The sequence shown here is derived from an EMBL/GenBank/DDBJ whole genome shotgun (WGS) entry which is preliminary data.</text>
</comment>
<feature type="compositionally biased region" description="Basic and acidic residues" evidence="1">
    <location>
        <begin position="330"/>
        <end position="342"/>
    </location>
</feature>
<dbReference type="PANTHER" id="PTHR38697">
    <property type="entry name" value="NUCLEAR PORE COMPLEX PROTEIN SIMILAR TO S. CEREVISIAE NUP2 (EUROFUNG)"/>
    <property type="match status" value="1"/>
</dbReference>
<feature type="compositionally biased region" description="Polar residues" evidence="1">
    <location>
        <begin position="110"/>
        <end position="141"/>
    </location>
</feature>
<name>A0AAV5A150_9AGAM</name>
<evidence type="ECO:0000256" key="1">
    <source>
        <dbReference type="SAM" id="MobiDB-lite"/>
    </source>
</evidence>
<reference evidence="3" key="1">
    <citation type="submission" date="2021-10" db="EMBL/GenBank/DDBJ databases">
        <title>De novo Genome Assembly of Clathrus columnatus (Basidiomycota, Fungi) Using Illumina and Nanopore Sequence Data.</title>
        <authorList>
            <person name="Ogiso-Tanaka E."/>
            <person name="Itagaki H."/>
            <person name="Hosoya T."/>
            <person name="Hosaka K."/>
        </authorList>
    </citation>
    <scope>NUCLEOTIDE SEQUENCE</scope>
    <source>
        <strain evidence="3">MO-923</strain>
    </source>
</reference>
<feature type="region of interest" description="Disordered" evidence="1">
    <location>
        <begin position="276"/>
        <end position="351"/>
    </location>
</feature>
<dbReference type="PANTHER" id="PTHR38697:SF1">
    <property type="entry name" value="NUCLEAR PORE COMPLEX PROTEIN SIMILAR TO S. CEREVISIAE NUP2 (EUROFUNG)"/>
    <property type="match status" value="1"/>
</dbReference>
<dbReference type="AlphaFoldDB" id="A0AAV5A150"/>
<dbReference type="EMBL" id="BPWL01000001">
    <property type="protein sequence ID" value="GJJ06358.1"/>
    <property type="molecule type" value="Genomic_DNA"/>
</dbReference>
<feature type="region of interest" description="Disordered" evidence="1">
    <location>
        <begin position="224"/>
        <end position="255"/>
    </location>
</feature>
<evidence type="ECO:0000259" key="2">
    <source>
        <dbReference type="PROSITE" id="PS50196"/>
    </source>
</evidence>
<feature type="compositionally biased region" description="Pro residues" evidence="1">
    <location>
        <begin position="10"/>
        <end position="20"/>
    </location>
</feature>
<feature type="region of interest" description="Disordered" evidence="1">
    <location>
        <begin position="173"/>
        <end position="203"/>
    </location>
</feature>
<dbReference type="InterPro" id="IPR000156">
    <property type="entry name" value="Ran_bind_dom"/>
</dbReference>
<feature type="domain" description="RanBD1" evidence="2">
    <location>
        <begin position="342"/>
        <end position="454"/>
    </location>
</feature>
<dbReference type="InterPro" id="IPR011993">
    <property type="entry name" value="PH-like_dom_sf"/>
</dbReference>
<dbReference type="CDD" id="cd13170">
    <property type="entry name" value="RanBD_NUP50"/>
    <property type="match status" value="1"/>
</dbReference>
<dbReference type="InterPro" id="IPR053074">
    <property type="entry name" value="NPC_Nucleoporin"/>
</dbReference>
<dbReference type="SUPFAM" id="SSF50729">
    <property type="entry name" value="PH domain-like"/>
    <property type="match status" value="1"/>
</dbReference>
<evidence type="ECO:0000313" key="3">
    <source>
        <dbReference type="EMBL" id="GJJ06358.1"/>
    </source>
</evidence>
<dbReference type="PROSITE" id="PS50196">
    <property type="entry name" value="RANBD1"/>
    <property type="match status" value="1"/>
</dbReference>
<evidence type="ECO:0000313" key="4">
    <source>
        <dbReference type="Proteomes" id="UP001050691"/>
    </source>
</evidence>
<accession>A0AAV5A150</accession>
<feature type="region of interest" description="Disordered" evidence="1">
    <location>
        <begin position="1"/>
        <end position="23"/>
    </location>
</feature>
<dbReference type="SMART" id="SM00160">
    <property type="entry name" value="RanBD"/>
    <property type="match status" value="1"/>
</dbReference>
<organism evidence="3 4">
    <name type="scientific">Clathrus columnatus</name>
    <dbReference type="NCBI Taxonomy" id="1419009"/>
    <lineage>
        <taxon>Eukaryota</taxon>
        <taxon>Fungi</taxon>
        <taxon>Dikarya</taxon>
        <taxon>Basidiomycota</taxon>
        <taxon>Agaricomycotina</taxon>
        <taxon>Agaricomycetes</taxon>
        <taxon>Phallomycetidae</taxon>
        <taxon>Phallales</taxon>
        <taxon>Clathraceae</taxon>
        <taxon>Clathrus</taxon>
    </lineage>
</organism>
<gene>
    <name evidence="3" type="ORF">Clacol_000549</name>
</gene>
<dbReference type="Gene3D" id="2.30.29.30">
    <property type="entry name" value="Pleckstrin-homology domain (PH domain)/Phosphotyrosine-binding domain (PTB)"/>
    <property type="match status" value="1"/>
</dbReference>
<feature type="compositionally biased region" description="Low complexity" evidence="1">
    <location>
        <begin position="224"/>
        <end position="247"/>
    </location>
</feature>
<dbReference type="Pfam" id="PF00638">
    <property type="entry name" value="Ran_BP1"/>
    <property type="match status" value="1"/>
</dbReference>